<dbReference type="Proteomes" id="UP000429607">
    <property type="component" value="Unassembled WGS sequence"/>
</dbReference>
<dbReference type="PANTHER" id="PTHR31569:SF4">
    <property type="entry name" value="SWIM-TYPE DOMAIN-CONTAINING PROTEIN"/>
    <property type="match status" value="1"/>
</dbReference>
<comment type="caution">
    <text evidence="3">The sequence shown here is derived from an EMBL/GenBank/DDBJ whole genome shotgun (WGS) entry which is preliminary data.</text>
</comment>
<dbReference type="InterPro" id="IPR007527">
    <property type="entry name" value="Znf_SWIM"/>
</dbReference>
<keyword evidence="1" id="KW-0479">Metal-binding</keyword>
<accession>A0A6A3L4V3</accession>
<evidence type="ECO:0000313" key="3">
    <source>
        <dbReference type="EMBL" id="KAE9012948.1"/>
    </source>
</evidence>
<keyword evidence="1" id="KW-0862">Zinc</keyword>
<evidence type="ECO:0000259" key="2">
    <source>
        <dbReference type="PROSITE" id="PS50966"/>
    </source>
</evidence>
<protein>
    <recommendedName>
        <fullName evidence="2">SWIM-type domain-containing protein</fullName>
    </recommendedName>
</protein>
<dbReference type="AlphaFoldDB" id="A0A6A3L4V3"/>
<evidence type="ECO:0000313" key="4">
    <source>
        <dbReference type="Proteomes" id="UP000429607"/>
    </source>
</evidence>
<proteinExistence type="predicted"/>
<reference evidence="3 4" key="1">
    <citation type="submission" date="2018-09" db="EMBL/GenBank/DDBJ databases">
        <title>Genomic investigation of the strawberry pathogen Phytophthora fragariae indicates pathogenicity is determined by transcriptional variation in three key races.</title>
        <authorList>
            <person name="Adams T.M."/>
            <person name="Armitage A.D."/>
            <person name="Sobczyk M.K."/>
            <person name="Bates H.J."/>
            <person name="Dunwell J.M."/>
            <person name="Nellist C.F."/>
            <person name="Harrison R.J."/>
        </authorList>
    </citation>
    <scope>NUCLEOTIDE SEQUENCE [LARGE SCALE GENOMIC DNA]</scope>
    <source>
        <strain evidence="3 4">SCRP249</strain>
    </source>
</reference>
<organism evidence="3 4">
    <name type="scientific">Phytophthora rubi</name>
    <dbReference type="NCBI Taxonomy" id="129364"/>
    <lineage>
        <taxon>Eukaryota</taxon>
        <taxon>Sar</taxon>
        <taxon>Stramenopiles</taxon>
        <taxon>Oomycota</taxon>
        <taxon>Peronosporomycetes</taxon>
        <taxon>Peronosporales</taxon>
        <taxon>Peronosporaceae</taxon>
        <taxon>Phytophthora</taxon>
    </lineage>
</organism>
<evidence type="ECO:0000256" key="1">
    <source>
        <dbReference type="PROSITE-ProRule" id="PRU00325"/>
    </source>
</evidence>
<dbReference type="PANTHER" id="PTHR31569">
    <property type="entry name" value="SWIM-TYPE DOMAIN-CONTAINING PROTEIN"/>
    <property type="match status" value="1"/>
</dbReference>
<dbReference type="EMBL" id="QXFV01001176">
    <property type="protein sequence ID" value="KAE9012948.1"/>
    <property type="molecule type" value="Genomic_DNA"/>
</dbReference>
<dbReference type="GO" id="GO:0008270">
    <property type="term" value="F:zinc ion binding"/>
    <property type="evidence" value="ECO:0007669"/>
    <property type="project" value="UniProtKB-KW"/>
</dbReference>
<dbReference type="PROSITE" id="PS50966">
    <property type="entry name" value="ZF_SWIM"/>
    <property type="match status" value="1"/>
</dbReference>
<feature type="domain" description="SWIM-type" evidence="2">
    <location>
        <begin position="221"/>
        <end position="253"/>
    </location>
</feature>
<dbReference type="InterPro" id="IPR052579">
    <property type="entry name" value="Zinc_finger_SWIM"/>
</dbReference>
<sequence length="386" mass="43469">MTDKAVHEKDVLREAFPDARQLLCQWHVVTWLKKQAARLAGPVKKEVKGLLSLMVYAKTDEEYGYAKGAMLEKLGGNDSHPLYNIFMENWDNSQDDWVSFKRGNVPHLTNNTNNRIESKWGKIKDVIKDTFSIDELLSTLITLQEYAEDQYIDEYHRVGGRPSGLCEDEELSSLALQISKFAFNLVSEQYAFANGGSADYEVELGSPCKASIKSPRTGNAYEVSTMRSKCDCIFMNTCLLPCRHVMFVRNHCNYETVIPPMRSFSSRWIVHSPVNNIAERDVARGGLKQITCSALSQQSPVSTTDMYIEAKAVAEKIIDRMALQSTPTYRVALQWLQDFYGALNSGDVIEFSQREATFLGLSQVSSVGATRLSQNVVCRLRVPTLC</sequence>
<keyword evidence="1" id="KW-0863">Zinc-finger</keyword>
<name>A0A6A3L4V3_9STRA</name>
<gene>
    <name evidence="3" type="ORF">PR001_g15534</name>
</gene>